<dbReference type="OrthoDB" id="5953554at2759"/>
<reference evidence="2" key="1">
    <citation type="submission" date="2023-01" db="EMBL/GenBank/DDBJ databases">
        <title>Genome assembly of the deep-sea coral Lophelia pertusa.</title>
        <authorList>
            <person name="Herrera S."/>
            <person name="Cordes E."/>
        </authorList>
    </citation>
    <scope>NUCLEOTIDE SEQUENCE</scope>
    <source>
        <strain evidence="2">USNM1676648</strain>
        <tissue evidence="2">Polyp</tissue>
    </source>
</reference>
<feature type="region of interest" description="Disordered" evidence="1">
    <location>
        <begin position="84"/>
        <end position="103"/>
    </location>
</feature>
<dbReference type="Proteomes" id="UP001163046">
    <property type="component" value="Unassembled WGS sequence"/>
</dbReference>
<proteinExistence type="predicted"/>
<keyword evidence="3" id="KW-1185">Reference proteome</keyword>
<evidence type="ECO:0000313" key="3">
    <source>
        <dbReference type="Proteomes" id="UP001163046"/>
    </source>
</evidence>
<dbReference type="EMBL" id="MU826831">
    <property type="protein sequence ID" value="KAJ7373278.1"/>
    <property type="molecule type" value="Genomic_DNA"/>
</dbReference>
<gene>
    <name evidence="2" type="ORF">OS493_012868</name>
</gene>
<comment type="caution">
    <text evidence="2">The sequence shown here is derived from an EMBL/GenBank/DDBJ whole genome shotgun (WGS) entry which is preliminary data.</text>
</comment>
<evidence type="ECO:0000313" key="2">
    <source>
        <dbReference type="EMBL" id="KAJ7373278.1"/>
    </source>
</evidence>
<organism evidence="2 3">
    <name type="scientific">Desmophyllum pertusum</name>
    <dbReference type="NCBI Taxonomy" id="174260"/>
    <lineage>
        <taxon>Eukaryota</taxon>
        <taxon>Metazoa</taxon>
        <taxon>Cnidaria</taxon>
        <taxon>Anthozoa</taxon>
        <taxon>Hexacorallia</taxon>
        <taxon>Scleractinia</taxon>
        <taxon>Caryophylliina</taxon>
        <taxon>Caryophylliidae</taxon>
        <taxon>Desmophyllum</taxon>
    </lineage>
</organism>
<feature type="compositionally biased region" description="Polar residues" evidence="1">
    <location>
        <begin position="91"/>
        <end position="103"/>
    </location>
</feature>
<accession>A0A9W9Z0X5</accession>
<evidence type="ECO:0000256" key="1">
    <source>
        <dbReference type="SAM" id="MobiDB-lite"/>
    </source>
</evidence>
<dbReference type="Gene3D" id="1.10.150.50">
    <property type="entry name" value="Transcription Factor, Ets-1"/>
    <property type="match status" value="1"/>
</dbReference>
<dbReference type="AlphaFoldDB" id="A0A9W9Z0X5"/>
<dbReference type="InterPro" id="IPR013761">
    <property type="entry name" value="SAM/pointed_sf"/>
</dbReference>
<sequence>MTIGNIKSACERHFLTKIGKNLVCDVLAGEQGPSCNTVSQIPDLKVVYVRFIPTDSDRGDGDTNTSMIRKRKINVDTQSSMSTDFLPLQPKTRSSPSKLMQPKQQLPACTNMLKLGKINNETATKIVKIFKFDMERLSWSKVATTVEFYEERVPIGTGGFRKAFKATSKHDKFIATTWVPMEVNGKPMKEMDVQEVKEFIKQEFESGVAEKFDVQKIDGKTMVMLAKGATKEQYEACRLMTVTDQLKLSSLVNTAIDDNESGCTITAVKPKKPLKAQMKDISEIEESTRPREKRLEQQQLNDGQEMTFLTSKKKVACDKLNQLVEELLEDCCFEPLKFGRDGIRQHVFNHISLASNIIVSVCRLCEGRTSQDRHCFTAH</sequence>
<protein>
    <submittedName>
        <fullName evidence="2">Uncharacterized protein</fullName>
    </submittedName>
</protein>
<name>A0A9W9Z0X5_9CNID</name>